<dbReference type="KEGG" id="hdn:Hden_2187"/>
<proteinExistence type="predicted"/>
<dbReference type="AlphaFoldDB" id="D8JQN1"/>
<gene>
    <name evidence="1" type="ordered locus">Hden_2187</name>
</gene>
<organism evidence="1 2">
    <name type="scientific">Hyphomicrobium denitrificans (strain ATCC 51888 / DSM 1869 / NCIMB 11706 / TK 0415)</name>
    <dbReference type="NCBI Taxonomy" id="582899"/>
    <lineage>
        <taxon>Bacteria</taxon>
        <taxon>Pseudomonadati</taxon>
        <taxon>Pseudomonadota</taxon>
        <taxon>Alphaproteobacteria</taxon>
        <taxon>Hyphomicrobiales</taxon>
        <taxon>Hyphomicrobiaceae</taxon>
        <taxon>Hyphomicrobium</taxon>
    </lineage>
</organism>
<evidence type="ECO:0000313" key="1">
    <source>
        <dbReference type="EMBL" id="ADJ23985.1"/>
    </source>
</evidence>
<dbReference type="HOGENOM" id="CLU_1330436_0_0_5"/>
<dbReference type="EMBL" id="CP002083">
    <property type="protein sequence ID" value="ADJ23985.1"/>
    <property type="molecule type" value="Genomic_DNA"/>
</dbReference>
<accession>D8JQN1</accession>
<dbReference type="RefSeq" id="WP_013216144.1">
    <property type="nucleotide sequence ID" value="NC_014313.1"/>
</dbReference>
<reference evidence="2" key="1">
    <citation type="journal article" date="2011" name="J. Bacteriol.">
        <title>Genome sequences of eight morphologically diverse alphaproteobacteria.</title>
        <authorList>
            <consortium name="US DOE Joint Genome Institute"/>
            <person name="Brown P.J."/>
            <person name="Kysela D.T."/>
            <person name="Buechlein A."/>
            <person name="Hemmerich C."/>
            <person name="Brun Y.V."/>
        </authorList>
    </citation>
    <scope>NUCLEOTIDE SEQUENCE [LARGE SCALE GENOMIC DNA]</scope>
    <source>
        <strain evidence="2">ATCC 51888 / DSM 1869 / NCIB 11706 / TK 0415</strain>
    </source>
</reference>
<dbReference type="OrthoDB" id="7931241at2"/>
<sequence length="206" mass="22384">MSDAPSLLNISHPAHPVNRTLTLVKLLVLAVSVAAAVPTARNLYFSWKNDVPFNQVDHRLAQAALLEKNFGCKIDYRALVTQGSARVEVGSCPKTGDISIRVNGPRGQVNYEWIAFDRLPKPLTLNTASLLDLIVPRALAAENTADDQQSFEVAQDMSVLCQAKSGDNIIRVVQSGGQCVRETVSIFRGSVEKSENVPCDKACPIK</sequence>
<keyword evidence="2" id="KW-1185">Reference proteome</keyword>
<name>D8JQN1_HYPDA</name>
<evidence type="ECO:0000313" key="2">
    <source>
        <dbReference type="Proteomes" id="UP000002033"/>
    </source>
</evidence>
<protein>
    <submittedName>
        <fullName evidence="1">Uncharacterized protein</fullName>
    </submittedName>
</protein>
<dbReference type="Proteomes" id="UP000002033">
    <property type="component" value="Chromosome"/>
</dbReference>